<dbReference type="GeneID" id="300579692"/>
<protein>
    <submittedName>
        <fullName evidence="2">Uncharacterized protein</fullName>
    </submittedName>
</protein>
<dbReference type="RefSeq" id="XP_073556296.1">
    <property type="nucleotide sequence ID" value="XM_073705242.1"/>
</dbReference>
<accession>A0ABY2GVT3</accession>
<organism evidence="2 3">
    <name type="scientific">Trichoderma ghanense</name>
    <dbReference type="NCBI Taxonomy" id="65468"/>
    <lineage>
        <taxon>Eukaryota</taxon>
        <taxon>Fungi</taxon>
        <taxon>Dikarya</taxon>
        <taxon>Ascomycota</taxon>
        <taxon>Pezizomycotina</taxon>
        <taxon>Sordariomycetes</taxon>
        <taxon>Hypocreomycetidae</taxon>
        <taxon>Hypocreales</taxon>
        <taxon>Hypocreaceae</taxon>
        <taxon>Trichoderma</taxon>
    </lineage>
</organism>
<feature type="compositionally biased region" description="Polar residues" evidence="1">
    <location>
        <begin position="113"/>
        <end position="124"/>
    </location>
</feature>
<dbReference type="EMBL" id="PPTA01000012">
    <property type="protein sequence ID" value="TFB00095.1"/>
    <property type="molecule type" value="Genomic_DNA"/>
</dbReference>
<keyword evidence="3" id="KW-1185">Reference proteome</keyword>
<evidence type="ECO:0000256" key="1">
    <source>
        <dbReference type="SAM" id="MobiDB-lite"/>
    </source>
</evidence>
<sequence>MGTLPNGSALIPTPWGRTLKDTVLGPVDDGILPTRTQCLEPTTSFKLPNSPTVIVVGRFQKDSAPCVVLVLSCANEAEKTSMVRDMRATQARAENESATRSNHHHHDSHRLNRTASEAITSSKGVTEPANGREGLRAHTRFRPRPTASRHALLVLARPASHTDCLLARYGTEYICTACLWPSPQAPSLEFRTPTNVAPLRNPLWAKQDERRHVGERQQAGSVQYPFIRPTLGTDVGNLPLLAALGLLRVGEITSSSLSESRRIASFLYPGAKWAVGVTKRWSRADDVLSPSICSMIAACAAVGGLITAKDGSQPGNRLGGKTWDVGRNAIQQRRDTGRSRHLDGGKHKHKHGARRNMSLAPSATAVGRERSLSRVWG</sequence>
<proteinExistence type="predicted"/>
<feature type="compositionally biased region" description="Basic residues" evidence="1">
    <location>
        <begin position="101"/>
        <end position="112"/>
    </location>
</feature>
<feature type="compositionally biased region" description="Basic and acidic residues" evidence="1">
    <location>
        <begin position="367"/>
        <end position="377"/>
    </location>
</feature>
<name>A0ABY2GVT3_9HYPO</name>
<reference evidence="2 3" key="1">
    <citation type="submission" date="2018-01" db="EMBL/GenBank/DDBJ databases">
        <title>Genome characterization of the sugarcane-associated fungus Trichoderma ghanense CCMA-1212 and their application in lignocelulose bioconversion.</title>
        <authorList>
            <person name="Steindorff A.S."/>
            <person name="Mendes T.D."/>
            <person name="Vilela E.S.D."/>
            <person name="Rodrigues D.S."/>
            <person name="Formighieri E.F."/>
            <person name="Melo I.S."/>
            <person name="Favaro L.C.L."/>
        </authorList>
    </citation>
    <scope>NUCLEOTIDE SEQUENCE [LARGE SCALE GENOMIC DNA]</scope>
    <source>
        <strain evidence="2 3">CCMA-1212</strain>
    </source>
</reference>
<feature type="compositionally biased region" description="Basic and acidic residues" evidence="1">
    <location>
        <begin position="334"/>
        <end position="345"/>
    </location>
</feature>
<feature type="region of interest" description="Disordered" evidence="1">
    <location>
        <begin position="91"/>
        <end position="132"/>
    </location>
</feature>
<dbReference type="Proteomes" id="UP001642720">
    <property type="component" value="Unassembled WGS sequence"/>
</dbReference>
<evidence type="ECO:0000313" key="3">
    <source>
        <dbReference type="Proteomes" id="UP001642720"/>
    </source>
</evidence>
<feature type="region of interest" description="Disordered" evidence="1">
    <location>
        <begin position="334"/>
        <end position="377"/>
    </location>
</feature>
<evidence type="ECO:0000313" key="2">
    <source>
        <dbReference type="EMBL" id="TFB00095.1"/>
    </source>
</evidence>
<gene>
    <name evidence="2" type="ORF">CCMA1212_008093</name>
</gene>
<comment type="caution">
    <text evidence="2">The sequence shown here is derived from an EMBL/GenBank/DDBJ whole genome shotgun (WGS) entry which is preliminary data.</text>
</comment>